<dbReference type="EMBL" id="JBIASD010000023">
    <property type="protein sequence ID" value="MFF3669708.1"/>
    <property type="molecule type" value="Genomic_DNA"/>
</dbReference>
<evidence type="ECO:0000313" key="1">
    <source>
        <dbReference type="EMBL" id="MFF3669708.1"/>
    </source>
</evidence>
<dbReference type="Proteomes" id="UP001602013">
    <property type="component" value="Unassembled WGS sequence"/>
</dbReference>
<sequence>MSYRVVLAPSVLANMKNLPDAALTALVEKTADLVEEPWDAQVLYPGRRDYRQTTFGDLGLIHFHADEAAELITIYELVWAG</sequence>
<gene>
    <name evidence="1" type="ORF">ACFYXI_29380</name>
</gene>
<accession>A0ABW6SXU5</accession>
<keyword evidence="2" id="KW-1185">Reference proteome</keyword>
<name>A0ABW6SXU5_9ACTN</name>
<comment type="caution">
    <text evidence="1">The sequence shown here is derived from an EMBL/GenBank/DDBJ whole genome shotgun (WGS) entry which is preliminary data.</text>
</comment>
<dbReference type="RefSeq" id="WP_387415981.1">
    <property type="nucleotide sequence ID" value="NZ_JBIASD010000023.1"/>
</dbReference>
<organism evidence="1 2">
    <name type="scientific">Microtetraspora malaysiensis</name>
    <dbReference type="NCBI Taxonomy" id="161358"/>
    <lineage>
        <taxon>Bacteria</taxon>
        <taxon>Bacillati</taxon>
        <taxon>Actinomycetota</taxon>
        <taxon>Actinomycetes</taxon>
        <taxon>Streptosporangiales</taxon>
        <taxon>Streptosporangiaceae</taxon>
        <taxon>Microtetraspora</taxon>
    </lineage>
</organism>
<protein>
    <submittedName>
        <fullName evidence="1">Uncharacterized protein</fullName>
    </submittedName>
</protein>
<proteinExistence type="predicted"/>
<evidence type="ECO:0000313" key="2">
    <source>
        <dbReference type="Proteomes" id="UP001602013"/>
    </source>
</evidence>
<reference evidence="1 2" key="1">
    <citation type="submission" date="2024-10" db="EMBL/GenBank/DDBJ databases">
        <title>The Natural Products Discovery Center: Release of the First 8490 Sequenced Strains for Exploring Actinobacteria Biosynthetic Diversity.</title>
        <authorList>
            <person name="Kalkreuter E."/>
            <person name="Kautsar S.A."/>
            <person name="Yang D."/>
            <person name="Bader C.D."/>
            <person name="Teijaro C.N."/>
            <person name="Fluegel L."/>
            <person name="Davis C.M."/>
            <person name="Simpson J.R."/>
            <person name="Lauterbach L."/>
            <person name="Steele A.D."/>
            <person name="Gui C."/>
            <person name="Meng S."/>
            <person name="Li G."/>
            <person name="Viehrig K."/>
            <person name="Ye F."/>
            <person name="Su P."/>
            <person name="Kiefer A.F."/>
            <person name="Nichols A."/>
            <person name="Cepeda A.J."/>
            <person name="Yan W."/>
            <person name="Fan B."/>
            <person name="Jiang Y."/>
            <person name="Adhikari A."/>
            <person name="Zheng C.-J."/>
            <person name="Schuster L."/>
            <person name="Cowan T.M."/>
            <person name="Smanski M.J."/>
            <person name="Chevrette M.G."/>
            <person name="De Carvalho L.P.S."/>
            <person name="Shen B."/>
        </authorList>
    </citation>
    <scope>NUCLEOTIDE SEQUENCE [LARGE SCALE GENOMIC DNA]</scope>
    <source>
        <strain evidence="1 2">NPDC002173</strain>
    </source>
</reference>